<keyword evidence="3" id="KW-0285">Flavoprotein</keyword>
<dbReference type="Pfam" id="PF01266">
    <property type="entry name" value="DAO"/>
    <property type="match status" value="1"/>
</dbReference>
<dbReference type="GO" id="GO:0051698">
    <property type="term" value="F:saccharopine oxidase activity"/>
    <property type="evidence" value="ECO:0007669"/>
    <property type="project" value="TreeGrafter"/>
</dbReference>
<feature type="domain" description="FAD dependent oxidoreductase" evidence="6">
    <location>
        <begin position="11"/>
        <end position="390"/>
    </location>
</feature>
<dbReference type="GO" id="GO:0050660">
    <property type="term" value="F:flavin adenine dinucleotide binding"/>
    <property type="evidence" value="ECO:0007669"/>
    <property type="project" value="InterPro"/>
</dbReference>
<organism evidence="7 8">
    <name type="scientific">Endocarpon pusillum</name>
    <dbReference type="NCBI Taxonomy" id="364733"/>
    <lineage>
        <taxon>Eukaryota</taxon>
        <taxon>Fungi</taxon>
        <taxon>Dikarya</taxon>
        <taxon>Ascomycota</taxon>
        <taxon>Pezizomycotina</taxon>
        <taxon>Eurotiomycetes</taxon>
        <taxon>Chaetothyriomycetidae</taxon>
        <taxon>Verrucariales</taxon>
        <taxon>Verrucariaceae</taxon>
        <taxon>Endocarpon</taxon>
    </lineage>
</organism>
<dbReference type="EMBL" id="JAACFV010000073">
    <property type="protein sequence ID" value="KAF7507177.1"/>
    <property type="molecule type" value="Genomic_DNA"/>
</dbReference>
<dbReference type="AlphaFoldDB" id="A0A8H7E2P0"/>
<comment type="similarity">
    <text evidence="2">Belongs to the MSOX/MTOX family.</text>
</comment>
<dbReference type="GO" id="GO:0008115">
    <property type="term" value="F:sarcosine oxidase activity"/>
    <property type="evidence" value="ECO:0007669"/>
    <property type="project" value="TreeGrafter"/>
</dbReference>
<dbReference type="PANTHER" id="PTHR10961">
    <property type="entry name" value="PEROXISOMAL SARCOSINE OXIDASE"/>
    <property type="match status" value="1"/>
</dbReference>
<name>A0A8H7E2P0_9EURO</name>
<dbReference type="InterPro" id="IPR006076">
    <property type="entry name" value="FAD-dep_OxRdtase"/>
</dbReference>
<dbReference type="Proteomes" id="UP000606974">
    <property type="component" value="Unassembled WGS sequence"/>
</dbReference>
<dbReference type="Gene3D" id="3.30.9.10">
    <property type="entry name" value="D-Amino Acid Oxidase, subunit A, domain 2"/>
    <property type="match status" value="1"/>
</dbReference>
<dbReference type="InterPro" id="IPR045170">
    <property type="entry name" value="MTOX"/>
</dbReference>
<evidence type="ECO:0000313" key="7">
    <source>
        <dbReference type="EMBL" id="KAF7507177.1"/>
    </source>
</evidence>
<reference evidence="7" key="1">
    <citation type="submission" date="2020-02" db="EMBL/GenBank/DDBJ databases">
        <authorList>
            <person name="Palmer J.M."/>
        </authorList>
    </citation>
    <scope>NUCLEOTIDE SEQUENCE</scope>
    <source>
        <strain evidence="7">EPUS1.4</strain>
        <tissue evidence="7">Thallus</tissue>
    </source>
</reference>
<accession>A0A8H7E2P0</accession>
<comment type="cofactor">
    <cofactor evidence="1">
        <name>FAD</name>
        <dbReference type="ChEBI" id="CHEBI:57692"/>
    </cofactor>
</comment>
<evidence type="ECO:0000313" key="8">
    <source>
        <dbReference type="Proteomes" id="UP000606974"/>
    </source>
</evidence>
<evidence type="ECO:0000256" key="5">
    <source>
        <dbReference type="ARBA" id="ARBA00023002"/>
    </source>
</evidence>
<evidence type="ECO:0000259" key="6">
    <source>
        <dbReference type="Pfam" id="PF01266"/>
    </source>
</evidence>
<proteinExistence type="inferred from homology"/>
<dbReference type="InterPro" id="IPR036188">
    <property type="entry name" value="FAD/NAD-bd_sf"/>
</dbReference>
<evidence type="ECO:0000256" key="3">
    <source>
        <dbReference type="ARBA" id="ARBA00022630"/>
    </source>
</evidence>
<dbReference type="Gene3D" id="3.50.50.60">
    <property type="entry name" value="FAD/NAD(P)-binding domain"/>
    <property type="match status" value="1"/>
</dbReference>
<dbReference type="SUPFAM" id="SSF51905">
    <property type="entry name" value="FAD/NAD(P)-binding domain"/>
    <property type="match status" value="1"/>
</dbReference>
<gene>
    <name evidence="7" type="ORF">GJ744_010859</name>
</gene>
<evidence type="ECO:0000256" key="4">
    <source>
        <dbReference type="ARBA" id="ARBA00022827"/>
    </source>
</evidence>
<comment type="caution">
    <text evidence="7">The sequence shown here is derived from an EMBL/GenBank/DDBJ whole genome shotgun (WGS) entry which is preliminary data.</text>
</comment>
<keyword evidence="4" id="KW-0274">FAD</keyword>
<protein>
    <recommendedName>
        <fullName evidence="6">FAD dependent oxidoreductase domain-containing protein</fullName>
    </recommendedName>
</protein>
<keyword evidence="5" id="KW-0560">Oxidoreductase</keyword>
<keyword evidence="8" id="KW-1185">Reference proteome</keyword>
<evidence type="ECO:0000256" key="2">
    <source>
        <dbReference type="ARBA" id="ARBA00010989"/>
    </source>
</evidence>
<sequence>MGSVVVERSEILVVGAGIFGTSTAYHLASTHPNPSGITVLDRAPCPSPKAASSDINKIVRADYSSPFYMHLAYEAMNAWSNSSVLKPFYHRTGWVALDEKDSDLTDRIRTNFKNSGRPDETEDISLEEVKSRWDGILKGIDTTDYSKAYLNPSAGWTDASLATEAMMREAILRGVKHVVGEVEELVSSGHRLEGVRTRDGKLYTADKILLATGAWTPLLMSSLEDVLGIEEDQRIERQISAAGVCVAAFKLSPEEAEHYGKLPILIYGARGEMMPPNHERLFKFTNANTFTNYETLPSGRRISLPNSKDQSYVPDKLKEQSLEIIRARLPQILDNGRVPDLWRLCWDVISPDQNQLLTQHPDPRLSNLYFATAGSFHSWKFLPIIGKYVVNVLKGESNGEEKDMAWKWKSTWSERGAHEKTLPKADLKDFE</sequence>
<dbReference type="PANTHER" id="PTHR10961:SF37">
    <property type="entry name" value="FAD DEPENDENT OXIDOREDUCTASE DOMAIN-CONTAINING PROTEIN"/>
    <property type="match status" value="1"/>
</dbReference>
<evidence type="ECO:0000256" key="1">
    <source>
        <dbReference type="ARBA" id="ARBA00001974"/>
    </source>
</evidence>
<dbReference type="OrthoDB" id="2219495at2759"/>